<organism evidence="1 2">
    <name type="scientific">Rhabditophanes sp. KR3021</name>
    <dbReference type="NCBI Taxonomy" id="114890"/>
    <lineage>
        <taxon>Eukaryota</taxon>
        <taxon>Metazoa</taxon>
        <taxon>Ecdysozoa</taxon>
        <taxon>Nematoda</taxon>
        <taxon>Chromadorea</taxon>
        <taxon>Rhabditida</taxon>
        <taxon>Tylenchina</taxon>
        <taxon>Panagrolaimomorpha</taxon>
        <taxon>Strongyloidoidea</taxon>
        <taxon>Alloionematidae</taxon>
        <taxon>Rhabditophanes</taxon>
    </lineage>
</organism>
<evidence type="ECO:0000313" key="1">
    <source>
        <dbReference type="Proteomes" id="UP000095286"/>
    </source>
</evidence>
<dbReference type="WBParaSite" id="RSKR_0001130900.2">
    <property type="protein sequence ID" value="RSKR_0001130900.2"/>
    <property type="gene ID" value="RSKR_0001130900"/>
</dbReference>
<evidence type="ECO:0000313" key="2">
    <source>
        <dbReference type="WBParaSite" id="RSKR_0001130900.2"/>
    </source>
</evidence>
<sequence>MSKSSLFRSILVKTAQFFLAPIIICYIVFPLLFLIFPYFMQHIIFLNFVNNPFTQYSNLELHGVESVGRNFYLTQEGNIKIGAWHILPKSLSKKHQNEDLTKFDFEKLLNSGNKNIILYIHGNTFSRSSPHRVALYNLLSELDYHIVAIDVRGYGDSEGRPTEKGVVADTLLFYKYLIDLAPNRVYFWGHSLGTGISLASLSEATKLNLPAPQGLILESPFNCLRDVVLSHPFSKPFRWIPYIEYIIVDSLKSSGLVFDSDISITHLTCPILIIHAEDDHVIPSTLGEQLYLAAKDAGKDVKFHLFQASHEFRHKHIHRSNLLPQLVKTFIEKN</sequence>
<reference evidence="2" key="1">
    <citation type="submission" date="2016-11" db="UniProtKB">
        <authorList>
            <consortium name="WormBaseParasite"/>
        </authorList>
    </citation>
    <scope>IDENTIFICATION</scope>
    <source>
        <strain evidence="2">KR3021</strain>
    </source>
</reference>
<protein>
    <submittedName>
        <fullName evidence="2">Lysophosphatidylserine lipase ABHD12</fullName>
    </submittedName>
</protein>
<name>A0AC35UG10_9BILA</name>
<accession>A0AC35UG10</accession>
<dbReference type="Proteomes" id="UP000095286">
    <property type="component" value="Unplaced"/>
</dbReference>
<proteinExistence type="predicted"/>